<dbReference type="EMBL" id="JAJJMA010239482">
    <property type="protein sequence ID" value="MCL7042798.1"/>
    <property type="molecule type" value="Genomic_DNA"/>
</dbReference>
<reference evidence="2" key="1">
    <citation type="submission" date="2022-03" db="EMBL/GenBank/DDBJ databases">
        <title>A functionally conserved STORR gene fusion in Papaver species that diverged 16.8 million years ago.</title>
        <authorList>
            <person name="Catania T."/>
        </authorList>
    </citation>
    <scope>NUCLEOTIDE SEQUENCE</scope>
    <source>
        <strain evidence="2">S-191538</strain>
    </source>
</reference>
<evidence type="ECO:0000256" key="1">
    <source>
        <dbReference type="SAM" id="MobiDB-lite"/>
    </source>
</evidence>
<dbReference type="InterPro" id="IPR008507">
    <property type="entry name" value="DUF789"/>
</dbReference>
<feature type="region of interest" description="Disordered" evidence="1">
    <location>
        <begin position="318"/>
        <end position="345"/>
    </location>
</feature>
<comment type="caution">
    <text evidence="2">The sequence shown here is derived from an EMBL/GenBank/DDBJ whole genome shotgun (WGS) entry which is preliminary data.</text>
</comment>
<feature type="region of interest" description="Disordered" evidence="1">
    <location>
        <begin position="719"/>
        <end position="739"/>
    </location>
</feature>
<feature type="compositionally biased region" description="Polar residues" evidence="1">
    <location>
        <begin position="164"/>
        <end position="173"/>
    </location>
</feature>
<dbReference type="Pfam" id="PF05623">
    <property type="entry name" value="DUF789"/>
    <property type="match status" value="1"/>
</dbReference>
<accession>A0AA41VKA4</accession>
<name>A0AA41VKA4_PAPNU</name>
<feature type="compositionally biased region" description="Basic residues" evidence="1">
    <location>
        <begin position="103"/>
        <end position="115"/>
    </location>
</feature>
<feature type="region of interest" description="Disordered" evidence="1">
    <location>
        <begin position="133"/>
        <end position="173"/>
    </location>
</feature>
<evidence type="ECO:0000313" key="2">
    <source>
        <dbReference type="EMBL" id="MCL7042798.1"/>
    </source>
</evidence>
<protein>
    <submittedName>
        <fullName evidence="2">Uncharacterized protein</fullName>
    </submittedName>
</protein>
<dbReference type="PANTHER" id="PTHR32010">
    <property type="entry name" value="PHOTOSYSTEM II STABILITY/ASSEMBLY FACTOR HCF136, CHLOROPLASTIC"/>
    <property type="match status" value="1"/>
</dbReference>
<organism evidence="2 3">
    <name type="scientific">Papaver nudicaule</name>
    <name type="common">Iceland poppy</name>
    <dbReference type="NCBI Taxonomy" id="74823"/>
    <lineage>
        <taxon>Eukaryota</taxon>
        <taxon>Viridiplantae</taxon>
        <taxon>Streptophyta</taxon>
        <taxon>Embryophyta</taxon>
        <taxon>Tracheophyta</taxon>
        <taxon>Spermatophyta</taxon>
        <taxon>Magnoliopsida</taxon>
        <taxon>Ranunculales</taxon>
        <taxon>Papaveraceae</taxon>
        <taxon>Papaveroideae</taxon>
        <taxon>Papaver</taxon>
    </lineage>
</organism>
<feature type="compositionally biased region" description="Polar residues" evidence="1">
    <location>
        <begin position="320"/>
        <end position="343"/>
    </location>
</feature>
<keyword evidence="3" id="KW-1185">Reference proteome</keyword>
<proteinExistence type="predicted"/>
<feature type="region of interest" description="Disordered" evidence="1">
    <location>
        <begin position="98"/>
        <end position="121"/>
    </location>
</feature>
<gene>
    <name evidence="2" type="ORF">MKW94_006649</name>
</gene>
<dbReference type="AlphaFoldDB" id="A0AA41VKA4"/>
<sequence length="965" mass="107048">MDVVHPGALLQQLDHKPSLIDSKCSSQWSAVDYISAPRVVRKTAYKSSPSAKSKESLKCNGFPKQPCDDVTDVSRFIRLDASGAKVAPKPSHDLVVMDNSAQKLKKKNKKKKGKNAKMSETVSAETLTTDCAEDITRASSQSSKEGGNEKDDITTTDDGCPSDLTGSSVLSESDGWNCNNDDALFPGRYLNGVNQGEEGPKPIDKKIFMQCDDRCSKDIKENISVTCMSQNKSHRNDANRCNRQSISYRNSHAVASNKRINMMSQPGIADKSGWDCNIRTEKEICHPTWQDNRKSFRDAPTRWVKVFSAGHDIAGKGVETVNNRPKFSGSTHSNESPRQSSQKIHGGLCQFDSGLAQDACGRNLDWRKFKGTHNHSLKRKIINNRKLNAGGYNSAVPGQSLSRDVHSYNSLKISVNEQVIEGTSPISLEDGQSNPARLDINLSAEDNIRNCPHQGSSQQWIPICTKNSTTMKNSDSSGACNDIKVTSSLGMEKTDVQVEENKVNSSASVATVDPGTICLITSHEIPTVMPIKNNLAVCHDTFNRTEESHSNRNVRDYVKPVIQATNAPLLSIGSQFRMKALDAAYRLQMVSESVQHETGSPLAEFERLVYSAAPVISPAFSVQGCSICVRNQLSHSSLCKHQIPNIPLSTIWNWYEKPGSYGLEVMAHDHRNSEGVDANSVSFTAHFVPFLSSVQLFGCSHICRCSHVQHDFELPVKRDGKESSSSLKSSTNKLCPGTDEPCHSTGDASFLFKSGAEPVRSPDICPASVTDSAYLSSTPTCSDNMELLFEFFETDGPQLRKPLYDKVMELIKGGTSNHKVFGDPSNLERMNLHDLHPASWYSVAWYPIYRIPEGKFRASFLTYHSLGYLVQRCSIDSEWNEQSSIISPVLGLESYNTHGECWFCPRKRIENSKENTIFNSSDILKERLKTLEETALLFARGSICKDRVISTNQQLDYEFFRARKR</sequence>
<evidence type="ECO:0000313" key="3">
    <source>
        <dbReference type="Proteomes" id="UP001177140"/>
    </source>
</evidence>
<dbReference type="PANTHER" id="PTHR32010:SF23">
    <property type="entry name" value="IG-LIKE DOMAIN-CONTAINING PROTEIN"/>
    <property type="match status" value="1"/>
</dbReference>
<dbReference type="Proteomes" id="UP001177140">
    <property type="component" value="Unassembled WGS sequence"/>
</dbReference>